<gene>
    <name evidence="1" type="ORF">E3J38_03155</name>
</gene>
<comment type="caution">
    <text evidence="1">The sequence shown here is derived from an EMBL/GenBank/DDBJ whole genome shotgun (WGS) entry which is preliminary data.</text>
</comment>
<protein>
    <recommendedName>
        <fullName evidence="3">PorV/PorQ family protein</fullName>
    </recommendedName>
</protein>
<evidence type="ECO:0000313" key="2">
    <source>
        <dbReference type="Proteomes" id="UP000315534"/>
    </source>
</evidence>
<accession>A0A523XRE4</accession>
<sequence>MIEESGSELFSLYRFKNDQGLTFTGVIQKIVCIGLFVSLGVTCYAAFEDVPVGARAHAMGNATSALLDAFSLCTNPSTLGLHSGVSVATFATELFGEPDLTFVCGEVNIGRFGAYASSFGNKVYRESILGLGCGFYVHGMSFGVSAKGMALSIMGYGSDATFGLDAGVLGVVDERLTISATGKNINLPALGSSGEELSTVIKVGSAMFLADRFVLCIDVSKEGRAGLNLSLGQELVIYPHFSVRSGLSTDPSIFSAGFGLILARLSVDYSVTMHHPLGLTHGLTLGYGIDRR</sequence>
<dbReference type="AlphaFoldDB" id="A0A523XRE4"/>
<name>A0A523XRE4_UNCT6</name>
<evidence type="ECO:0000313" key="1">
    <source>
        <dbReference type="EMBL" id="TET81870.1"/>
    </source>
</evidence>
<dbReference type="Proteomes" id="UP000315534">
    <property type="component" value="Unassembled WGS sequence"/>
</dbReference>
<dbReference type="EMBL" id="SOIP01000197">
    <property type="protein sequence ID" value="TET81870.1"/>
    <property type="molecule type" value="Genomic_DNA"/>
</dbReference>
<reference evidence="1 2" key="1">
    <citation type="submission" date="2019-03" db="EMBL/GenBank/DDBJ databases">
        <title>Metabolic potential of uncultured bacteria and archaea associated with petroleum seepage in deep-sea sediments.</title>
        <authorList>
            <person name="Dong X."/>
            <person name="Hubert C."/>
        </authorList>
    </citation>
    <scope>NUCLEOTIDE SEQUENCE [LARGE SCALE GENOMIC DNA]</scope>
    <source>
        <strain evidence="1">E29_bin36</strain>
    </source>
</reference>
<proteinExistence type="predicted"/>
<evidence type="ECO:0008006" key="3">
    <source>
        <dbReference type="Google" id="ProtNLM"/>
    </source>
</evidence>
<organism evidence="1 2">
    <name type="scientific">candidate division TA06 bacterium</name>
    <dbReference type="NCBI Taxonomy" id="2250710"/>
    <lineage>
        <taxon>Bacteria</taxon>
        <taxon>Bacteria division TA06</taxon>
    </lineage>
</organism>